<reference evidence="1" key="1">
    <citation type="submission" date="2018-03" db="EMBL/GenBank/DDBJ databases">
        <title>Genomic characterization of a polymicrobial infection associated with a disease outbreak in Pacific white shrimp (Litopenaeus vannamei).</title>
        <authorList>
            <person name="Turner J.W."/>
            <person name="Bachand P.T."/>
            <person name="Tallman J."/>
            <person name="Elledge N.C."/>
            <person name="Pinnell L.J."/>
            <person name="Laughlin R.C."/>
            <person name="Zimba P.V."/>
        </authorList>
    </citation>
    <scope>NUCLEOTIDE SEQUENCE</scope>
    <source>
        <strain evidence="1">Hep-2b-22</strain>
    </source>
</reference>
<organism evidence="1 2">
    <name type="scientific">Photobacterium damselae</name>
    <dbReference type="NCBI Taxonomy" id="38293"/>
    <lineage>
        <taxon>Bacteria</taxon>
        <taxon>Pseudomonadati</taxon>
        <taxon>Pseudomonadota</taxon>
        <taxon>Gammaproteobacteria</taxon>
        <taxon>Vibrionales</taxon>
        <taxon>Vibrionaceae</taxon>
        <taxon>Photobacterium</taxon>
    </lineage>
</organism>
<comment type="caution">
    <text evidence="1">The sequence shown here is derived from an EMBL/GenBank/DDBJ whole genome shotgun (WGS) entry which is preliminary data.</text>
</comment>
<evidence type="ECO:0000313" key="1">
    <source>
        <dbReference type="EMBL" id="TMX71539.1"/>
    </source>
</evidence>
<accession>A0ACD3SV02</accession>
<protein>
    <submittedName>
        <fullName evidence="1">Efflux RND transporter periplasmic adaptor subunit</fullName>
    </submittedName>
</protein>
<proteinExistence type="predicted"/>
<name>A0ACD3SV02_PHODM</name>
<sequence>MDYVCHLSVFDTTTKQGKTNHRDWRVFMGHRMSVTLLSCMVLAGCGEKAKEIPEPESRPVKLLSVSIGDNQSFRTFPATVAAGDKAVLAFRVPGQLQHVFAHPGDVVKRGQKLAQLNVDELSLQVRQAQANYQLEKVQFDRNAQLRKTNVVSELDFDASKSALKQAKATLDKAKANLAYATLKAPYNGNVSLSLVENYEYVGAKQPVMHIQSAGLINVTFQLPDHLLTRFQSTTDDITPAVTFDTIKDQTYQAKFKEIDTESDPKTSSYKVTLYMDRPEGKNILPGMSGQVRLAIPKGESGSVPKRALMIEGDEVYVWHIDEQGLAHKVKVQLDEQQHIISGLNDGDQIATSGVKELQEGQKVRPWIKERGL</sequence>
<gene>
    <name evidence="1" type="ORF">DA092_16830</name>
</gene>
<dbReference type="EMBL" id="PZOJ01000117">
    <property type="protein sequence ID" value="TMX71539.1"/>
    <property type="molecule type" value="Genomic_DNA"/>
</dbReference>
<evidence type="ECO:0000313" key="2">
    <source>
        <dbReference type="Proteomes" id="UP000718715"/>
    </source>
</evidence>
<dbReference type="Proteomes" id="UP000718715">
    <property type="component" value="Unassembled WGS sequence"/>
</dbReference>
<keyword evidence="2" id="KW-1185">Reference proteome</keyword>